<dbReference type="GO" id="GO:0033065">
    <property type="term" value="C:Rad51C-XRCC3 complex"/>
    <property type="evidence" value="ECO:0007669"/>
    <property type="project" value="TreeGrafter"/>
</dbReference>
<keyword evidence="4" id="KW-0067">ATP-binding</keyword>
<comment type="subcellular location">
    <subcellularLocation>
        <location evidence="1">Nucleus</location>
    </subcellularLocation>
</comment>
<dbReference type="Gene3D" id="3.40.50.300">
    <property type="entry name" value="P-loop containing nucleotide triphosphate hydrolases"/>
    <property type="match status" value="1"/>
</dbReference>
<dbReference type="GO" id="GO:0005524">
    <property type="term" value="F:ATP binding"/>
    <property type="evidence" value="ECO:0007669"/>
    <property type="project" value="UniProtKB-KW"/>
</dbReference>
<name>A0AA38KQP9_9AGAR</name>
<dbReference type="GO" id="GO:0033063">
    <property type="term" value="C:Rad51B-Rad51C-Rad51D-XRCC2 complex"/>
    <property type="evidence" value="ECO:0007669"/>
    <property type="project" value="TreeGrafter"/>
</dbReference>
<keyword evidence="8" id="KW-1185">Reference proteome</keyword>
<evidence type="ECO:0000256" key="4">
    <source>
        <dbReference type="ARBA" id="ARBA00022840"/>
    </source>
</evidence>
<keyword evidence="3" id="KW-0227">DNA damage</keyword>
<dbReference type="GO" id="GO:0007131">
    <property type="term" value="P:reciprocal meiotic recombination"/>
    <property type="evidence" value="ECO:0007669"/>
    <property type="project" value="TreeGrafter"/>
</dbReference>
<comment type="caution">
    <text evidence="7">The sequence shown here is derived from an EMBL/GenBank/DDBJ whole genome shotgun (WGS) entry which is preliminary data.</text>
</comment>
<evidence type="ECO:0000256" key="6">
    <source>
        <dbReference type="ARBA" id="ARBA00023242"/>
    </source>
</evidence>
<proteinExistence type="predicted"/>
<evidence type="ECO:0000256" key="3">
    <source>
        <dbReference type="ARBA" id="ARBA00022763"/>
    </source>
</evidence>
<evidence type="ECO:0000313" key="7">
    <source>
        <dbReference type="EMBL" id="KAJ3783486.1"/>
    </source>
</evidence>
<accession>A0AA38KQP9</accession>
<organism evidence="7 8">
    <name type="scientific">Lentinula aff. detonsa</name>
    <dbReference type="NCBI Taxonomy" id="2804958"/>
    <lineage>
        <taxon>Eukaryota</taxon>
        <taxon>Fungi</taxon>
        <taxon>Dikarya</taxon>
        <taxon>Basidiomycota</taxon>
        <taxon>Agaricomycotina</taxon>
        <taxon>Agaricomycetes</taxon>
        <taxon>Agaricomycetidae</taxon>
        <taxon>Agaricales</taxon>
        <taxon>Marasmiineae</taxon>
        <taxon>Omphalotaceae</taxon>
        <taxon>Lentinula</taxon>
    </lineage>
</organism>
<evidence type="ECO:0000256" key="1">
    <source>
        <dbReference type="ARBA" id="ARBA00004123"/>
    </source>
</evidence>
<keyword evidence="5" id="KW-0234">DNA repair</keyword>
<dbReference type="GO" id="GO:0005657">
    <property type="term" value="C:replication fork"/>
    <property type="evidence" value="ECO:0007669"/>
    <property type="project" value="TreeGrafter"/>
</dbReference>
<protein>
    <recommendedName>
        <fullName evidence="9">DNA recombination and repair protein Rad51-like C-terminal domain-containing protein</fullName>
    </recommendedName>
</protein>
<dbReference type="GO" id="GO:0008821">
    <property type="term" value="F:crossover junction DNA endonuclease activity"/>
    <property type="evidence" value="ECO:0007669"/>
    <property type="project" value="TreeGrafter"/>
</dbReference>
<dbReference type="Proteomes" id="UP001163798">
    <property type="component" value="Unassembled WGS sequence"/>
</dbReference>
<dbReference type="PANTHER" id="PTHR46239:SF1">
    <property type="entry name" value="DNA REPAIR PROTEIN RAD51 HOMOLOG 3"/>
    <property type="match status" value="1"/>
</dbReference>
<dbReference type="SUPFAM" id="SSF52540">
    <property type="entry name" value="P-loop containing nucleoside triphosphate hydrolases"/>
    <property type="match status" value="1"/>
</dbReference>
<evidence type="ECO:0000256" key="5">
    <source>
        <dbReference type="ARBA" id="ARBA00023204"/>
    </source>
</evidence>
<dbReference type="PANTHER" id="PTHR46239">
    <property type="entry name" value="DNA REPAIR PROTEIN RAD51 HOMOLOG 3 RAD51C"/>
    <property type="match status" value="1"/>
</dbReference>
<reference evidence="7" key="1">
    <citation type="submission" date="2022-08" db="EMBL/GenBank/DDBJ databases">
        <authorList>
            <consortium name="DOE Joint Genome Institute"/>
            <person name="Min B."/>
            <person name="Riley R."/>
            <person name="Sierra-Patev S."/>
            <person name="Naranjo-Ortiz M."/>
            <person name="Looney B."/>
            <person name="Konkel Z."/>
            <person name="Slot J.C."/>
            <person name="Sakamoto Y."/>
            <person name="Steenwyk J.L."/>
            <person name="Rokas A."/>
            <person name="Carro J."/>
            <person name="Camarero S."/>
            <person name="Ferreira P."/>
            <person name="Molpeceres G."/>
            <person name="Ruiz-Duenas F.J."/>
            <person name="Serrano A."/>
            <person name="Henrissat B."/>
            <person name="Drula E."/>
            <person name="Hughes K.W."/>
            <person name="Mata J.L."/>
            <person name="Ishikawa N.K."/>
            <person name="Vargas-Isla R."/>
            <person name="Ushijima S."/>
            <person name="Smith C.A."/>
            <person name="Ahrendt S."/>
            <person name="Andreopoulos W."/>
            <person name="He G."/>
            <person name="Labutti K."/>
            <person name="Lipzen A."/>
            <person name="Ng V."/>
            <person name="Sandor L."/>
            <person name="Barry K."/>
            <person name="Martinez A.T."/>
            <person name="Xiao Y."/>
            <person name="Gibbons J.G."/>
            <person name="Terashima K."/>
            <person name="Hibbett D.S."/>
            <person name="Grigoriev I.V."/>
        </authorList>
    </citation>
    <scope>NUCLEOTIDE SEQUENCE</scope>
    <source>
        <strain evidence="7">TFB10291</strain>
    </source>
</reference>
<dbReference type="GO" id="GO:0000400">
    <property type="term" value="F:four-way junction DNA binding"/>
    <property type="evidence" value="ECO:0007669"/>
    <property type="project" value="TreeGrafter"/>
</dbReference>
<sequence>MPLGRGIGSDSGVPVRIRSQAGILRPDVAMFFGFRNGFLAMDAQSQHLFSLPIPPSTLAALTKAGYETLDDLPQSDSANQLIDVLNIPFGASQTLYSSSQRPNGGGPGILPSTQTAASLIGSISKQKSRRFTTHCPPLDALLDGGLPEGGILELSGPPGSSKERILLNMVRSFVEAGRSILLVDCQNMCDPCILDELMTDNSSARRLVSYLKIGSLTELMMFVNNLSLCNDSFDLLAISCISYPFQNARLTKSARNYILEKIKQALTKVNISQNVTIVVTSQLVTKLVNIDGTTGNFDSVGAKGVMVPALGHVYLPSAKAFRVLVALNGPTLDTGSFRLLAPLKPGL</sequence>
<keyword evidence="2" id="KW-0547">Nucleotide-binding</keyword>
<dbReference type="InterPro" id="IPR027417">
    <property type="entry name" value="P-loop_NTPase"/>
</dbReference>
<evidence type="ECO:0000313" key="8">
    <source>
        <dbReference type="Proteomes" id="UP001163798"/>
    </source>
</evidence>
<gene>
    <name evidence="7" type="ORF">GGU10DRAFT_52031</name>
</gene>
<dbReference type="EMBL" id="MU793417">
    <property type="protein sequence ID" value="KAJ3783486.1"/>
    <property type="molecule type" value="Genomic_DNA"/>
</dbReference>
<evidence type="ECO:0008006" key="9">
    <source>
        <dbReference type="Google" id="ProtNLM"/>
    </source>
</evidence>
<dbReference type="InterPro" id="IPR052093">
    <property type="entry name" value="HR_Repair_Mediator"/>
</dbReference>
<dbReference type="GO" id="GO:0000707">
    <property type="term" value="P:meiotic DNA recombinase assembly"/>
    <property type="evidence" value="ECO:0007669"/>
    <property type="project" value="TreeGrafter"/>
</dbReference>
<keyword evidence="6" id="KW-0539">Nucleus</keyword>
<dbReference type="AlphaFoldDB" id="A0AA38KQP9"/>
<evidence type="ECO:0000256" key="2">
    <source>
        <dbReference type="ARBA" id="ARBA00022741"/>
    </source>
</evidence>